<feature type="transmembrane region" description="Helical" evidence="9">
    <location>
        <begin position="180"/>
        <end position="199"/>
    </location>
</feature>
<evidence type="ECO:0000259" key="10">
    <source>
        <dbReference type="PROSITE" id="PS51012"/>
    </source>
</evidence>
<feature type="transmembrane region" description="Helical" evidence="9">
    <location>
        <begin position="71"/>
        <end position="97"/>
    </location>
</feature>
<dbReference type="InterPro" id="IPR000412">
    <property type="entry name" value="ABC_2_transport"/>
</dbReference>
<name>A0ABR9R2V7_9FIRM</name>
<dbReference type="PRINTS" id="PR00164">
    <property type="entry name" value="ABC2TRNSPORT"/>
</dbReference>
<feature type="transmembrane region" description="Helical" evidence="9">
    <location>
        <begin position="236"/>
        <end position="255"/>
    </location>
</feature>
<dbReference type="PROSITE" id="PS51012">
    <property type="entry name" value="ABC_TM2"/>
    <property type="match status" value="1"/>
</dbReference>
<evidence type="ECO:0000256" key="6">
    <source>
        <dbReference type="ARBA" id="ARBA00022692"/>
    </source>
</evidence>
<dbReference type="PANTHER" id="PTHR30413">
    <property type="entry name" value="INNER MEMBRANE TRANSPORT PERMEASE"/>
    <property type="match status" value="1"/>
</dbReference>
<keyword evidence="4 9" id="KW-1003">Cell membrane</keyword>
<comment type="caution">
    <text evidence="11">The sequence shown here is derived from an EMBL/GenBank/DDBJ whole genome shotgun (WGS) entry which is preliminary data.</text>
</comment>
<dbReference type="Proteomes" id="UP000768567">
    <property type="component" value="Unassembled WGS sequence"/>
</dbReference>
<organism evidence="11 12">
    <name type="scientific">Gemmiger gallinarum</name>
    <dbReference type="NCBI Taxonomy" id="2779354"/>
    <lineage>
        <taxon>Bacteria</taxon>
        <taxon>Bacillati</taxon>
        <taxon>Bacillota</taxon>
        <taxon>Clostridia</taxon>
        <taxon>Eubacteriales</taxon>
        <taxon>Gemmiger</taxon>
    </lineage>
</organism>
<feature type="transmembrane region" description="Helical" evidence="9">
    <location>
        <begin position="150"/>
        <end position="173"/>
    </location>
</feature>
<dbReference type="RefSeq" id="WP_193500868.1">
    <property type="nucleotide sequence ID" value="NZ_JADCKC010000002.1"/>
</dbReference>
<dbReference type="InterPro" id="IPR013525">
    <property type="entry name" value="ABC2_TM"/>
</dbReference>
<reference evidence="11 12" key="1">
    <citation type="submission" date="2020-10" db="EMBL/GenBank/DDBJ databases">
        <title>ChiBAC.</title>
        <authorList>
            <person name="Zenner C."/>
            <person name="Hitch T.C.A."/>
            <person name="Clavel T."/>
        </authorList>
    </citation>
    <scope>NUCLEOTIDE SEQUENCE [LARGE SCALE GENOMIC DNA]</scope>
    <source>
        <strain evidence="11 12">DSM 109015</strain>
    </source>
</reference>
<dbReference type="Pfam" id="PF01061">
    <property type="entry name" value="ABC2_membrane"/>
    <property type="match status" value="1"/>
</dbReference>
<keyword evidence="7 9" id="KW-1133">Transmembrane helix</keyword>
<dbReference type="EMBL" id="JADCKC010000002">
    <property type="protein sequence ID" value="MBE5037488.1"/>
    <property type="molecule type" value="Genomic_DNA"/>
</dbReference>
<evidence type="ECO:0000256" key="8">
    <source>
        <dbReference type="ARBA" id="ARBA00023136"/>
    </source>
</evidence>
<evidence type="ECO:0000256" key="3">
    <source>
        <dbReference type="ARBA" id="ARBA00022448"/>
    </source>
</evidence>
<evidence type="ECO:0000256" key="7">
    <source>
        <dbReference type="ARBA" id="ARBA00022989"/>
    </source>
</evidence>
<dbReference type="InterPro" id="IPR047817">
    <property type="entry name" value="ABC2_TM_bact-type"/>
</dbReference>
<dbReference type="PANTHER" id="PTHR30413:SF8">
    <property type="entry name" value="TRANSPORT PERMEASE PROTEIN"/>
    <property type="match status" value="1"/>
</dbReference>
<feature type="transmembrane region" description="Helical" evidence="9">
    <location>
        <begin position="39"/>
        <end position="65"/>
    </location>
</feature>
<feature type="domain" description="ABC transmembrane type-2" evidence="10">
    <location>
        <begin position="40"/>
        <end position="258"/>
    </location>
</feature>
<evidence type="ECO:0000256" key="4">
    <source>
        <dbReference type="ARBA" id="ARBA00022475"/>
    </source>
</evidence>
<keyword evidence="5" id="KW-0997">Cell inner membrane</keyword>
<gene>
    <name evidence="11" type="ORF">INF35_06800</name>
</gene>
<keyword evidence="3 9" id="KW-0813">Transport</keyword>
<dbReference type="PIRSF" id="PIRSF006648">
    <property type="entry name" value="DrrB"/>
    <property type="match status" value="1"/>
</dbReference>
<comment type="subcellular location">
    <subcellularLocation>
        <location evidence="1">Cell inner membrane</location>
        <topology evidence="1">Multi-pass membrane protein</topology>
    </subcellularLocation>
    <subcellularLocation>
        <location evidence="9">Cell membrane</location>
        <topology evidence="9">Multi-pass membrane protein</topology>
    </subcellularLocation>
</comment>
<accession>A0ABR9R2V7</accession>
<keyword evidence="6 9" id="KW-0812">Transmembrane</keyword>
<comment type="similarity">
    <text evidence="2 9">Belongs to the ABC-2 integral membrane protein family.</text>
</comment>
<keyword evidence="12" id="KW-1185">Reference proteome</keyword>
<evidence type="ECO:0000313" key="12">
    <source>
        <dbReference type="Proteomes" id="UP000768567"/>
    </source>
</evidence>
<evidence type="ECO:0000256" key="9">
    <source>
        <dbReference type="RuleBase" id="RU361157"/>
    </source>
</evidence>
<evidence type="ECO:0000256" key="1">
    <source>
        <dbReference type="ARBA" id="ARBA00004429"/>
    </source>
</evidence>
<sequence length="266" mass="31079">MQDTQQSPRRQTLARFRKYEPLIRELVTRDLKVKYRRSFLGYVWSILNPLLMMALQTIIFSYMFSSNIPNYPLYLICGNTLFTFFNESANMGMASVLGNSSLIKKVYIPKYIFPLSRVASSFVTMVFSLAAVLLVMLFTRATLYPTLLLFWVPLIFEFFFCCGIALLLSALAVYFRDIQYLFGILTMAWMYATPIFYPIEQLPPFAQNLMKFNPMYHYINLFRNLVIYGNIPGPNTWIACIVSSVVMLVLGLWVFRKLQRNFILYI</sequence>
<proteinExistence type="inferred from homology"/>
<evidence type="ECO:0000256" key="2">
    <source>
        <dbReference type="ARBA" id="ARBA00007783"/>
    </source>
</evidence>
<evidence type="ECO:0000313" key="11">
    <source>
        <dbReference type="EMBL" id="MBE5037488.1"/>
    </source>
</evidence>
<protein>
    <recommendedName>
        <fullName evidence="9">Transport permease protein</fullName>
    </recommendedName>
</protein>
<feature type="transmembrane region" description="Helical" evidence="9">
    <location>
        <begin position="118"/>
        <end position="138"/>
    </location>
</feature>
<keyword evidence="8 9" id="KW-0472">Membrane</keyword>
<evidence type="ECO:0000256" key="5">
    <source>
        <dbReference type="ARBA" id="ARBA00022519"/>
    </source>
</evidence>